<evidence type="ECO:0000313" key="3">
    <source>
        <dbReference type="Proteomes" id="UP000319383"/>
    </source>
</evidence>
<reference evidence="2 3" key="1">
    <citation type="submission" date="2019-02" db="EMBL/GenBank/DDBJ databases">
        <title>Deep-cultivation of Planctomycetes and their phenomic and genomic characterization uncovers novel biology.</title>
        <authorList>
            <person name="Wiegand S."/>
            <person name="Jogler M."/>
            <person name="Boedeker C."/>
            <person name="Pinto D."/>
            <person name="Vollmers J."/>
            <person name="Rivas-Marin E."/>
            <person name="Kohn T."/>
            <person name="Peeters S.H."/>
            <person name="Heuer A."/>
            <person name="Rast P."/>
            <person name="Oberbeckmann S."/>
            <person name="Bunk B."/>
            <person name="Jeske O."/>
            <person name="Meyerdierks A."/>
            <person name="Storesund J.E."/>
            <person name="Kallscheuer N."/>
            <person name="Luecker S."/>
            <person name="Lage O.M."/>
            <person name="Pohl T."/>
            <person name="Merkel B.J."/>
            <person name="Hornburger P."/>
            <person name="Mueller R.-W."/>
            <person name="Bruemmer F."/>
            <person name="Labrenz M."/>
            <person name="Spormann A.M."/>
            <person name="Op den Camp H."/>
            <person name="Overmann J."/>
            <person name="Amann R."/>
            <person name="Jetten M.S.M."/>
            <person name="Mascher T."/>
            <person name="Medema M.H."/>
            <person name="Devos D.P."/>
            <person name="Kaster A.-K."/>
            <person name="Ovreas L."/>
            <person name="Rohde M."/>
            <person name="Galperin M.Y."/>
            <person name="Jogler C."/>
        </authorList>
    </citation>
    <scope>NUCLEOTIDE SEQUENCE [LARGE SCALE GENOMIC DNA]</scope>
    <source>
        <strain evidence="2 3">Mal52</strain>
    </source>
</reference>
<evidence type="ECO:0000313" key="2">
    <source>
        <dbReference type="EMBL" id="QDU43182.1"/>
    </source>
</evidence>
<gene>
    <name evidence="2" type="ORF">Mal52_16540</name>
</gene>
<proteinExistence type="predicted"/>
<dbReference type="KEGG" id="sdyn:Mal52_16540"/>
<dbReference type="InterPro" id="IPR050312">
    <property type="entry name" value="IolE/XylAMocC-like"/>
</dbReference>
<keyword evidence="3" id="KW-1185">Reference proteome</keyword>
<protein>
    <submittedName>
        <fullName evidence="2">Xylose isomerase-like TIM barrel</fullName>
    </submittedName>
</protein>
<name>A0A517ZL12_9PLAN</name>
<dbReference type="AlphaFoldDB" id="A0A517ZL12"/>
<dbReference type="RefSeq" id="WP_145375307.1">
    <property type="nucleotide sequence ID" value="NZ_CP036276.1"/>
</dbReference>
<dbReference type="Pfam" id="PF01261">
    <property type="entry name" value="AP_endonuc_2"/>
    <property type="match status" value="1"/>
</dbReference>
<accession>A0A517ZL12</accession>
<dbReference type="InterPro" id="IPR036237">
    <property type="entry name" value="Xyl_isomerase-like_sf"/>
</dbReference>
<dbReference type="Proteomes" id="UP000319383">
    <property type="component" value="Chromosome"/>
</dbReference>
<sequence>MSQPNRRTFLHQTARTGLALAAGATVLGQSRSAEAAEAKTGNPLAVFSKSFQDRPIPEVCRIFKEIGADGLDLTVRPGGHIAPENVAEELPAAVQAAQDAGLKVYFLTTAITEPNATSEKLLATASELGIDRIKLGYYKYKKFGAMAQEMDTVKKQLAAVIKLAKPYGVLPCVHIHSGKSIPSHGTHLYELIKDFSPEDIGAYVDPQHMTKEGGIDGWRQGLDLLGPWIALSSMKNFAWEKTDRDKYGQQHWQTINVPVADGVCPVPKFIEALHALGYNGVISMHSEYKGRHSFQNLDTDGCIAQTAKDIQFVRQFV</sequence>
<dbReference type="InterPro" id="IPR006311">
    <property type="entry name" value="TAT_signal"/>
</dbReference>
<dbReference type="Gene3D" id="3.20.20.150">
    <property type="entry name" value="Divalent-metal-dependent TIM barrel enzymes"/>
    <property type="match status" value="1"/>
</dbReference>
<dbReference type="PROSITE" id="PS51318">
    <property type="entry name" value="TAT"/>
    <property type="match status" value="1"/>
</dbReference>
<dbReference type="PANTHER" id="PTHR12110">
    <property type="entry name" value="HYDROXYPYRUVATE ISOMERASE"/>
    <property type="match status" value="1"/>
</dbReference>
<dbReference type="SUPFAM" id="SSF51658">
    <property type="entry name" value="Xylose isomerase-like"/>
    <property type="match status" value="1"/>
</dbReference>
<dbReference type="GO" id="GO:0016853">
    <property type="term" value="F:isomerase activity"/>
    <property type="evidence" value="ECO:0007669"/>
    <property type="project" value="UniProtKB-KW"/>
</dbReference>
<keyword evidence="2" id="KW-0413">Isomerase</keyword>
<organism evidence="2 3">
    <name type="scientific">Symmachiella dynata</name>
    <dbReference type="NCBI Taxonomy" id="2527995"/>
    <lineage>
        <taxon>Bacteria</taxon>
        <taxon>Pseudomonadati</taxon>
        <taxon>Planctomycetota</taxon>
        <taxon>Planctomycetia</taxon>
        <taxon>Planctomycetales</taxon>
        <taxon>Planctomycetaceae</taxon>
        <taxon>Symmachiella</taxon>
    </lineage>
</organism>
<dbReference type="EMBL" id="CP036276">
    <property type="protein sequence ID" value="QDU43182.1"/>
    <property type="molecule type" value="Genomic_DNA"/>
</dbReference>
<dbReference type="InterPro" id="IPR013022">
    <property type="entry name" value="Xyl_isomerase-like_TIM-brl"/>
</dbReference>
<feature type="domain" description="Xylose isomerase-like TIM barrel" evidence="1">
    <location>
        <begin position="63"/>
        <end position="289"/>
    </location>
</feature>
<evidence type="ECO:0000259" key="1">
    <source>
        <dbReference type="Pfam" id="PF01261"/>
    </source>
</evidence>